<evidence type="ECO:0000259" key="5">
    <source>
        <dbReference type="PROSITE" id="PS50977"/>
    </source>
</evidence>
<keyword evidence="2 4" id="KW-0238">DNA-binding</keyword>
<dbReference type="Proteomes" id="UP001157961">
    <property type="component" value="Unassembled WGS sequence"/>
</dbReference>
<dbReference type="InterPro" id="IPR001647">
    <property type="entry name" value="HTH_TetR"/>
</dbReference>
<dbReference type="PANTHER" id="PTHR30055">
    <property type="entry name" value="HTH-TYPE TRANSCRIPTIONAL REGULATOR RUTR"/>
    <property type="match status" value="1"/>
</dbReference>
<evidence type="ECO:0000256" key="4">
    <source>
        <dbReference type="PROSITE-ProRule" id="PRU00335"/>
    </source>
</evidence>
<dbReference type="InterPro" id="IPR009057">
    <property type="entry name" value="Homeodomain-like_sf"/>
</dbReference>
<dbReference type="PROSITE" id="PS50977">
    <property type="entry name" value="HTH_TETR_2"/>
    <property type="match status" value="1"/>
</dbReference>
<keyword evidence="1" id="KW-0805">Transcription regulation</keyword>
<dbReference type="PANTHER" id="PTHR30055:SF234">
    <property type="entry name" value="HTH-TYPE TRANSCRIPTIONAL REGULATOR BETI"/>
    <property type="match status" value="1"/>
</dbReference>
<dbReference type="RefSeq" id="WP_283424324.1">
    <property type="nucleotide sequence ID" value="NZ_FXTY01000001.1"/>
</dbReference>
<keyword evidence="3" id="KW-0804">Transcription</keyword>
<feature type="domain" description="HTH tetR-type" evidence="5">
    <location>
        <begin position="3"/>
        <end position="61"/>
    </location>
</feature>
<name>A0ABY1NAE6_9RHOB</name>
<accession>A0ABY1NAE6</accession>
<dbReference type="InterPro" id="IPR050109">
    <property type="entry name" value="HTH-type_TetR-like_transc_reg"/>
</dbReference>
<dbReference type="InterPro" id="IPR036271">
    <property type="entry name" value="Tet_transcr_reg_TetR-rel_C_sf"/>
</dbReference>
<dbReference type="Gene3D" id="1.10.357.10">
    <property type="entry name" value="Tetracycline Repressor, domain 2"/>
    <property type="match status" value="1"/>
</dbReference>
<dbReference type="Pfam" id="PF00440">
    <property type="entry name" value="TetR_N"/>
    <property type="match status" value="1"/>
</dbReference>
<sequence length="182" mass="19578">MLKKSKAKIIEAGFTVFSANPTATLADVAKEAGVGRATLHRHYAGREDLMTALAMVAMQELDDAIEAATKDASSYTEALRLSLEVIIPLADRQMFLANEPLDHVPEVLEAYTQQLEETAEAVEAAKEEGGFDVDVPTAWIVQAIETLTYAAWTVVRDGDATPEEAAALAWRTLQSGLMGGAK</sequence>
<proteinExistence type="predicted"/>
<dbReference type="EMBL" id="FXTY01000001">
    <property type="protein sequence ID" value="SMP04656.1"/>
    <property type="molecule type" value="Genomic_DNA"/>
</dbReference>
<keyword evidence="7" id="KW-1185">Reference proteome</keyword>
<gene>
    <name evidence="6" type="ORF">SAMN06265373_101469</name>
</gene>
<reference evidence="6 7" key="1">
    <citation type="submission" date="2017-05" db="EMBL/GenBank/DDBJ databases">
        <authorList>
            <person name="Varghese N."/>
            <person name="Submissions S."/>
        </authorList>
    </citation>
    <scope>NUCLEOTIDE SEQUENCE [LARGE SCALE GENOMIC DNA]</scope>
    <source>
        <strain evidence="6 7">DSM 29734</strain>
    </source>
</reference>
<comment type="caution">
    <text evidence="6">The sequence shown here is derived from an EMBL/GenBank/DDBJ whole genome shotgun (WGS) entry which is preliminary data.</text>
</comment>
<evidence type="ECO:0000256" key="3">
    <source>
        <dbReference type="ARBA" id="ARBA00023163"/>
    </source>
</evidence>
<dbReference type="SUPFAM" id="SSF46689">
    <property type="entry name" value="Homeodomain-like"/>
    <property type="match status" value="1"/>
</dbReference>
<evidence type="ECO:0000313" key="6">
    <source>
        <dbReference type="EMBL" id="SMP04656.1"/>
    </source>
</evidence>
<evidence type="ECO:0000256" key="1">
    <source>
        <dbReference type="ARBA" id="ARBA00023015"/>
    </source>
</evidence>
<protein>
    <submittedName>
        <fullName evidence="6">Transcriptional regulator, TetR family</fullName>
    </submittedName>
</protein>
<evidence type="ECO:0000256" key="2">
    <source>
        <dbReference type="ARBA" id="ARBA00023125"/>
    </source>
</evidence>
<dbReference type="SUPFAM" id="SSF48498">
    <property type="entry name" value="Tetracyclin repressor-like, C-terminal domain"/>
    <property type="match status" value="1"/>
</dbReference>
<organism evidence="6 7">
    <name type="scientific">Shimia sagamensis</name>
    <dbReference type="NCBI Taxonomy" id="1566352"/>
    <lineage>
        <taxon>Bacteria</taxon>
        <taxon>Pseudomonadati</taxon>
        <taxon>Pseudomonadota</taxon>
        <taxon>Alphaproteobacteria</taxon>
        <taxon>Rhodobacterales</taxon>
        <taxon>Roseobacteraceae</taxon>
    </lineage>
</organism>
<evidence type="ECO:0000313" key="7">
    <source>
        <dbReference type="Proteomes" id="UP001157961"/>
    </source>
</evidence>
<feature type="DNA-binding region" description="H-T-H motif" evidence="4">
    <location>
        <begin position="24"/>
        <end position="43"/>
    </location>
</feature>